<reference evidence="3 4" key="1">
    <citation type="submission" date="2021-06" db="EMBL/GenBank/DDBJ databases">
        <title>Caerostris extrusa draft genome.</title>
        <authorList>
            <person name="Kono N."/>
            <person name="Arakawa K."/>
        </authorList>
    </citation>
    <scope>NUCLEOTIDE SEQUENCE [LARGE SCALE GENOMIC DNA]</scope>
</reference>
<keyword evidence="4" id="KW-1185">Reference proteome</keyword>
<feature type="transmembrane region" description="Helical" evidence="2">
    <location>
        <begin position="41"/>
        <end position="66"/>
    </location>
</feature>
<proteinExistence type="predicted"/>
<keyword evidence="2" id="KW-0472">Membrane</keyword>
<dbReference type="AlphaFoldDB" id="A0AAV4U7P1"/>
<evidence type="ECO:0000313" key="4">
    <source>
        <dbReference type="Proteomes" id="UP001054945"/>
    </source>
</evidence>
<accession>A0AAV4U7P1</accession>
<dbReference type="EMBL" id="BPLR01012415">
    <property type="protein sequence ID" value="GIY53847.1"/>
    <property type="molecule type" value="Genomic_DNA"/>
</dbReference>
<keyword evidence="2" id="KW-0812">Transmembrane</keyword>
<evidence type="ECO:0000256" key="1">
    <source>
        <dbReference type="SAM" id="MobiDB-lite"/>
    </source>
</evidence>
<evidence type="ECO:0000313" key="3">
    <source>
        <dbReference type="EMBL" id="GIY53847.1"/>
    </source>
</evidence>
<name>A0AAV4U7P1_CAEEX</name>
<sequence length="172" mass="19580">MWFGVLVVMWFGVLVVMWFGVLVVMWFGVLVVMWFGVLVVIWFGVLVVMWFGVLVVMWFGVLVVMCQKKDYKANLSSRAFKPKFVEAKAYNRLLSMDPSDYDSTRHLPTSSKSMVYKCSPISVWVVGSDHLQSNWKEGQKKNAPETQDLRTGPEDNLLSSNTGDGRNDSLVL</sequence>
<feature type="transmembrane region" description="Helical" evidence="2">
    <location>
        <begin position="7"/>
        <end position="35"/>
    </location>
</feature>
<organism evidence="3 4">
    <name type="scientific">Caerostris extrusa</name>
    <name type="common">Bark spider</name>
    <name type="synonym">Caerostris bankana</name>
    <dbReference type="NCBI Taxonomy" id="172846"/>
    <lineage>
        <taxon>Eukaryota</taxon>
        <taxon>Metazoa</taxon>
        <taxon>Ecdysozoa</taxon>
        <taxon>Arthropoda</taxon>
        <taxon>Chelicerata</taxon>
        <taxon>Arachnida</taxon>
        <taxon>Araneae</taxon>
        <taxon>Araneomorphae</taxon>
        <taxon>Entelegynae</taxon>
        <taxon>Araneoidea</taxon>
        <taxon>Araneidae</taxon>
        <taxon>Caerostris</taxon>
    </lineage>
</organism>
<feature type="region of interest" description="Disordered" evidence="1">
    <location>
        <begin position="136"/>
        <end position="172"/>
    </location>
</feature>
<evidence type="ECO:0000256" key="2">
    <source>
        <dbReference type="SAM" id="Phobius"/>
    </source>
</evidence>
<dbReference type="Proteomes" id="UP001054945">
    <property type="component" value="Unassembled WGS sequence"/>
</dbReference>
<feature type="compositionally biased region" description="Basic and acidic residues" evidence="1">
    <location>
        <begin position="137"/>
        <end position="153"/>
    </location>
</feature>
<gene>
    <name evidence="3" type="ORF">CEXT_329221</name>
</gene>
<protein>
    <submittedName>
        <fullName evidence="3">Uncharacterized protein</fullName>
    </submittedName>
</protein>
<comment type="caution">
    <text evidence="3">The sequence shown here is derived from an EMBL/GenBank/DDBJ whole genome shotgun (WGS) entry which is preliminary data.</text>
</comment>
<keyword evidence="2" id="KW-1133">Transmembrane helix</keyword>